<dbReference type="InterPro" id="IPR050534">
    <property type="entry name" value="Coronavir_polyprotein_1ab"/>
</dbReference>
<dbReference type="EMBL" id="UINC01047601">
    <property type="protein sequence ID" value="SVB57066.1"/>
    <property type="molecule type" value="Genomic_DNA"/>
</dbReference>
<evidence type="ECO:0000256" key="1">
    <source>
        <dbReference type="SAM" id="MobiDB-lite"/>
    </source>
</evidence>
<dbReference type="InterPro" id="IPR027417">
    <property type="entry name" value="P-loop_NTPase"/>
</dbReference>
<feature type="region of interest" description="Disordered" evidence="1">
    <location>
        <begin position="1"/>
        <end position="28"/>
    </location>
</feature>
<sequence>MRSETTQRFGPETGPPVVSTDDSTTPGAPDQDWLAIARAHREIIKQGEAGFYSLSHNNRSRLWTAVVDLGETGIAGPWTLGPETLDNPNFVDEIGESDAACFIGVGCIDSRRSSGNEWIDVVQPLFIREVDVTVVDQHLDVSPESGKWSPTPVLFDRIEQVGAGRFDDVEAIAARQLERAQRVAGRDDRGFSAALIDQVVDDFPELDGRLQPSETPYVLFVEPRGVSSFNVNLMRDYDTLVSRLADDPTDIGGLRVLERLGDVDPTEQEDPSDFVPLNDSRREAVRAILGQEHVTAVSGPPGCGKSQVVMSVILNAWRLGVRTLFASTNNQAVDVVLERLQRFESDYPVAVRAGARTKARVYQAMEHASAIVERAKRTGAAESSDDRTNELRNRRERLQAALR</sequence>
<dbReference type="InterPro" id="IPR041677">
    <property type="entry name" value="DNA2/NAM7_AAA_11"/>
</dbReference>
<dbReference type="PANTHER" id="PTHR43788:SF8">
    <property type="entry name" value="DNA-BINDING PROTEIN SMUBP-2"/>
    <property type="match status" value="1"/>
</dbReference>
<dbReference type="AlphaFoldDB" id="A0A382F240"/>
<dbReference type="Pfam" id="PF13086">
    <property type="entry name" value="AAA_11"/>
    <property type="match status" value="1"/>
</dbReference>
<accession>A0A382F240</accession>
<reference evidence="3" key="1">
    <citation type="submission" date="2018-05" db="EMBL/GenBank/DDBJ databases">
        <authorList>
            <person name="Lanie J.A."/>
            <person name="Ng W.-L."/>
            <person name="Kazmierczak K.M."/>
            <person name="Andrzejewski T.M."/>
            <person name="Davidsen T.M."/>
            <person name="Wayne K.J."/>
            <person name="Tettelin H."/>
            <person name="Glass J.I."/>
            <person name="Rusch D."/>
            <person name="Podicherti R."/>
            <person name="Tsui H.-C.T."/>
            <person name="Winkler M.E."/>
        </authorList>
    </citation>
    <scope>NUCLEOTIDE SEQUENCE</scope>
</reference>
<dbReference type="Gene3D" id="3.40.50.300">
    <property type="entry name" value="P-loop containing nucleotide triphosphate hydrolases"/>
    <property type="match status" value="1"/>
</dbReference>
<dbReference type="SUPFAM" id="SSF52540">
    <property type="entry name" value="P-loop containing nucleoside triphosphate hydrolases"/>
    <property type="match status" value="1"/>
</dbReference>
<protein>
    <recommendedName>
        <fullName evidence="2">DNA2/NAM7 helicase helicase domain-containing protein</fullName>
    </recommendedName>
</protein>
<dbReference type="GO" id="GO:0043139">
    <property type="term" value="F:5'-3' DNA helicase activity"/>
    <property type="evidence" value="ECO:0007669"/>
    <property type="project" value="TreeGrafter"/>
</dbReference>
<feature type="domain" description="DNA2/NAM7 helicase helicase" evidence="2">
    <location>
        <begin position="277"/>
        <end position="397"/>
    </location>
</feature>
<dbReference type="PANTHER" id="PTHR43788">
    <property type="entry name" value="DNA2/NAM7 HELICASE FAMILY MEMBER"/>
    <property type="match status" value="1"/>
</dbReference>
<evidence type="ECO:0000259" key="2">
    <source>
        <dbReference type="Pfam" id="PF13086"/>
    </source>
</evidence>
<gene>
    <name evidence="3" type="ORF">METZ01_LOCUS209920</name>
</gene>
<evidence type="ECO:0000313" key="3">
    <source>
        <dbReference type="EMBL" id="SVB57066.1"/>
    </source>
</evidence>
<feature type="non-terminal residue" evidence="3">
    <location>
        <position position="403"/>
    </location>
</feature>
<name>A0A382F240_9ZZZZ</name>
<proteinExistence type="predicted"/>
<organism evidence="3">
    <name type="scientific">marine metagenome</name>
    <dbReference type="NCBI Taxonomy" id="408172"/>
    <lineage>
        <taxon>unclassified sequences</taxon>
        <taxon>metagenomes</taxon>
        <taxon>ecological metagenomes</taxon>
    </lineage>
</organism>